<keyword evidence="2" id="KW-1185">Reference proteome</keyword>
<protein>
    <recommendedName>
        <fullName evidence="3">LPS export ABC transporter periplasmic protein LptC</fullName>
    </recommendedName>
</protein>
<dbReference type="RefSeq" id="WP_109825145.1">
    <property type="nucleotide sequence ID" value="NZ_CP029494.1"/>
</dbReference>
<dbReference type="KEGG" id="dez:DKM44_02530"/>
<evidence type="ECO:0008006" key="3">
    <source>
        <dbReference type="Google" id="ProtNLM"/>
    </source>
</evidence>
<organism evidence="1 2">
    <name type="scientific">Deinococcus irradiatisoli</name>
    <dbReference type="NCBI Taxonomy" id="2202254"/>
    <lineage>
        <taxon>Bacteria</taxon>
        <taxon>Thermotogati</taxon>
        <taxon>Deinococcota</taxon>
        <taxon>Deinococci</taxon>
        <taxon>Deinococcales</taxon>
        <taxon>Deinococcaceae</taxon>
        <taxon>Deinococcus</taxon>
    </lineage>
</organism>
<dbReference type="OrthoDB" id="65878at2"/>
<dbReference type="Proteomes" id="UP000245368">
    <property type="component" value="Chromosome"/>
</dbReference>
<proteinExistence type="predicted"/>
<reference evidence="1 2" key="1">
    <citation type="submission" date="2018-05" db="EMBL/GenBank/DDBJ databases">
        <title>Complete Genome Sequence of Deinococcus sp. strain 17bor-2.</title>
        <authorList>
            <person name="Srinivasan S."/>
        </authorList>
    </citation>
    <scope>NUCLEOTIDE SEQUENCE [LARGE SCALE GENOMIC DNA]</scope>
    <source>
        <strain evidence="1 2">17bor-2</strain>
    </source>
</reference>
<evidence type="ECO:0000313" key="1">
    <source>
        <dbReference type="EMBL" id="AWN22251.1"/>
    </source>
</evidence>
<gene>
    <name evidence="1" type="ORF">DKM44_02530</name>
</gene>
<dbReference type="EMBL" id="CP029494">
    <property type="protein sequence ID" value="AWN22251.1"/>
    <property type="molecule type" value="Genomic_DNA"/>
</dbReference>
<accession>A0A2Z3JFJ2</accession>
<evidence type="ECO:0000313" key="2">
    <source>
        <dbReference type="Proteomes" id="UP000245368"/>
    </source>
</evidence>
<dbReference type="AlphaFoldDB" id="A0A2Z3JFJ2"/>
<name>A0A2Z3JFJ2_9DEIO</name>
<sequence length="194" mass="21250">MLKWSALALAAMLVFGVVFALLPSAPSVRGSGVSLEEVKLRLYPAQDPGAEWRFAAQQIKVDPEKGETALDQLGRGERWVTGPRDQLHLDMTIKAQSLIIDNQDNLHARKAELYTLADCSTFTLSSSDQQQVIINQQGGYSAPRGRIRSPIYNGAFRNITANFDFSNFQAEQDVGAALDASPPTTCVNGQIQNR</sequence>